<comment type="caution">
    <text evidence="3">The sequence shown here is derived from an EMBL/GenBank/DDBJ whole genome shotgun (WGS) entry which is preliminary data.</text>
</comment>
<accession>A0AAN8WEQ3</accession>
<evidence type="ECO:0000313" key="3">
    <source>
        <dbReference type="EMBL" id="KAK6946586.1"/>
    </source>
</evidence>
<dbReference type="Pfam" id="PF07466">
    <property type="entry name" value="DUF1517"/>
    <property type="match status" value="1"/>
</dbReference>
<dbReference type="Proteomes" id="UP001370490">
    <property type="component" value="Unassembled WGS sequence"/>
</dbReference>
<reference evidence="3 4" key="1">
    <citation type="submission" date="2023-12" db="EMBL/GenBank/DDBJ databases">
        <title>A high-quality genome assembly for Dillenia turbinata (Dilleniales).</title>
        <authorList>
            <person name="Chanderbali A."/>
        </authorList>
    </citation>
    <scope>NUCLEOTIDE SEQUENCE [LARGE SCALE GENOMIC DNA]</scope>
    <source>
        <strain evidence="3">LSX21</strain>
        <tissue evidence="3">Leaf</tissue>
    </source>
</reference>
<feature type="transmembrane region" description="Helical" evidence="2">
    <location>
        <begin position="35"/>
        <end position="57"/>
    </location>
</feature>
<proteinExistence type="predicted"/>
<evidence type="ECO:0000256" key="1">
    <source>
        <dbReference type="SAM" id="MobiDB-lite"/>
    </source>
</evidence>
<keyword evidence="4" id="KW-1185">Reference proteome</keyword>
<evidence type="ECO:0000256" key="2">
    <source>
        <dbReference type="SAM" id="Phobius"/>
    </source>
</evidence>
<protein>
    <submittedName>
        <fullName evidence="3">Uncharacterized protein</fullName>
    </submittedName>
</protein>
<dbReference type="AlphaFoldDB" id="A0AAN8WEQ3"/>
<feature type="compositionally biased region" description="Basic and acidic residues" evidence="1">
    <location>
        <begin position="1"/>
        <end position="15"/>
    </location>
</feature>
<sequence>MAFYDQKPHNKDKEASNLVSKTSEEESEAIKRGPLFFLHLFLWPSLVHALFSCYSFIVHSDAEVMFQVAIKSNSPIRVASDDLESTAKDGNYIFSRGYASYFARQTDHRSCWRIQIPGWPLLQGLMRRKLFESWGERFDELCREELKKRGAFSLVHMRRPSRGRAYKYPTQYLLVTMIVATPGDQKLPAIKDHTLSEEALKILSYIQPNQIRGLDVFCLDSLGRFVVEDLYIIIWVFV</sequence>
<organism evidence="3 4">
    <name type="scientific">Dillenia turbinata</name>
    <dbReference type="NCBI Taxonomy" id="194707"/>
    <lineage>
        <taxon>Eukaryota</taxon>
        <taxon>Viridiplantae</taxon>
        <taxon>Streptophyta</taxon>
        <taxon>Embryophyta</taxon>
        <taxon>Tracheophyta</taxon>
        <taxon>Spermatophyta</taxon>
        <taxon>Magnoliopsida</taxon>
        <taxon>eudicotyledons</taxon>
        <taxon>Gunneridae</taxon>
        <taxon>Pentapetalae</taxon>
        <taxon>Dilleniales</taxon>
        <taxon>Dilleniaceae</taxon>
        <taxon>Dillenia</taxon>
    </lineage>
</organism>
<dbReference type="InterPro" id="IPR010903">
    <property type="entry name" value="DUF1517"/>
</dbReference>
<keyword evidence="2" id="KW-0812">Transmembrane</keyword>
<feature type="region of interest" description="Disordered" evidence="1">
    <location>
        <begin position="1"/>
        <end position="20"/>
    </location>
</feature>
<gene>
    <name evidence="3" type="ORF">RJ641_000059</name>
</gene>
<keyword evidence="2" id="KW-1133">Transmembrane helix</keyword>
<keyword evidence="2" id="KW-0472">Membrane</keyword>
<dbReference type="EMBL" id="JBAMMX010000001">
    <property type="protein sequence ID" value="KAK6946586.1"/>
    <property type="molecule type" value="Genomic_DNA"/>
</dbReference>
<evidence type="ECO:0000313" key="4">
    <source>
        <dbReference type="Proteomes" id="UP001370490"/>
    </source>
</evidence>
<name>A0AAN8WEQ3_9MAGN</name>